<dbReference type="OrthoDB" id="9914131at2"/>
<dbReference type="RefSeq" id="WP_145770136.1">
    <property type="nucleotide sequence ID" value="NZ_LR778301.1"/>
</dbReference>
<gene>
    <name evidence="1" type="ORF">DENOEST_0206</name>
</gene>
<protein>
    <submittedName>
        <fullName evidence="1">Uncharacterized protein</fullName>
    </submittedName>
</protein>
<sequence>MSVFLKNKPSLLGAMLLFLCVGVALSSAKAEIVLQYGVPGYSFGYNRDGRIMSTIVVAPPVAGSNAAYLAQRSRAWYSYGRQGTGSGLPLVIAPMSGMSGDVSERQIRARSHVSQANAYRLHFYDR</sequence>
<dbReference type="Proteomes" id="UP000515733">
    <property type="component" value="Chromosome"/>
</dbReference>
<dbReference type="KEGG" id="doe:DENOEST_0206"/>
<reference evidence="1 2" key="1">
    <citation type="submission" date="2020-03" db="EMBL/GenBank/DDBJ databases">
        <authorList>
            <consortium name="Genoscope - CEA"/>
            <person name="William W."/>
        </authorList>
    </citation>
    <scope>NUCLEOTIDE SEQUENCE [LARGE SCALE GENOMIC DNA]</scope>
    <source>
        <strain evidence="2">DSM 16959</strain>
    </source>
</reference>
<name>A0A6S6Y438_9PROT</name>
<evidence type="ECO:0000313" key="2">
    <source>
        <dbReference type="Proteomes" id="UP000515733"/>
    </source>
</evidence>
<dbReference type="EMBL" id="LR778301">
    <property type="protein sequence ID" value="CAB1367378.1"/>
    <property type="molecule type" value="Genomic_DNA"/>
</dbReference>
<evidence type="ECO:0000313" key="1">
    <source>
        <dbReference type="EMBL" id="CAB1367378.1"/>
    </source>
</evidence>
<accession>A0A6S6Y438</accession>
<organism evidence="1 2">
    <name type="scientific">Denitratisoma oestradiolicum</name>
    <dbReference type="NCBI Taxonomy" id="311182"/>
    <lineage>
        <taxon>Bacteria</taxon>
        <taxon>Pseudomonadati</taxon>
        <taxon>Pseudomonadota</taxon>
        <taxon>Betaproteobacteria</taxon>
        <taxon>Nitrosomonadales</taxon>
        <taxon>Sterolibacteriaceae</taxon>
        <taxon>Denitratisoma</taxon>
    </lineage>
</organism>
<keyword evidence="2" id="KW-1185">Reference proteome</keyword>
<proteinExistence type="predicted"/>
<dbReference type="AlphaFoldDB" id="A0A6S6Y438"/>